<evidence type="ECO:0000256" key="4">
    <source>
        <dbReference type="ARBA" id="ARBA00022723"/>
    </source>
</evidence>
<dbReference type="Gene3D" id="3.60.10.10">
    <property type="entry name" value="Endonuclease/exonuclease/phosphatase"/>
    <property type="match status" value="1"/>
</dbReference>
<keyword evidence="3" id="KW-0540">Nuclease</keyword>
<proteinExistence type="predicted"/>
<dbReference type="InterPro" id="IPR036691">
    <property type="entry name" value="Endo/exonu/phosph_ase_sf"/>
</dbReference>
<dbReference type="Proteomes" id="UP000178953">
    <property type="component" value="Unassembled WGS sequence"/>
</dbReference>
<evidence type="ECO:0000256" key="3">
    <source>
        <dbReference type="ARBA" id="ARBA00022722"/>
    </source>
</evidence>
<evidence type="ECO:0000256" key="6">
    <source>
        <dbReference type="ARBA" id="ARBA00022801"/>
    </source>
</evidence>
<dbReference type="AlphaFoldDB" id="A0A1E8Q8Y2"/>
<dbReference type="PANTHER" id="PTHR15822">
    <property type="entry name" value="TRAF AND TNF RECEPTOR-ASSOCIATED PROTEIN"/>
    <property type="match status" value="1"/>
</dbReference>
<dbReference type="EMBL" id="MCHX01000012">
    <property type="protein sequence ID" value="OFJ54530.1"/>
    <property type="molecule type" value="Genomic_DNA"/>
</dbReference>
<keyword evidence="7" id="KW-0460">Magnesium</keyword>
<dbReference type="GO" id="GO:0005737">
    <property type="term" value="C:cytoplasm"/>
    <property type="evidence" value="ECO:0007669"/>
    <property type="project" value="TreeGrafter"/>
</dbReference>
<accession>A0A1E8Q8Y2</accession>
<dbReference type="InterPro" id="IPR005135">
    <property type="entry name" value="Endo/exonuclease/phosphatase"/>
</dbReference>
<evidence type="ECO:0000259" key="9">
    <source>
        <dbReference type="Pfam" id="PF03372"/>
    </source>
</evidence>
<dbReference type="InterPro" id="IPR051547">
    <property type="entry name" value="TDP2-like"/>
</dbReference>
<evidence type="ECO:0000256" key="7">
    <source>
        <dbReference type="ARBA" id="ARBA00022842"/>
    </source>
</evidence>
<dbReference type="Pfam" id="PF03372">
    <property type="entry name" value="Exo_endo_phos"/>
    <property type="match status" value="1"/>
</dbReference>
<comment type="caution">
    <text evidence="10">The sequence shown here is derived from an EMBL/GenBank/DDBJ whole genome shotgun (WGS) entry which is preliminary data.</text>
</comment>
<keyword evidence="5" id="KW-0227">DNA damage</keyword>
<keyword evidence="6" id="KW-0378">Hydrolase</keyword>
<evidence type="ECO:0000313" key="10">
    <source>
        <dbReference type="EMBL" id="OFJ54530.1"/>
    </source>
</evidence>
<dbReference type="GO" id="GO:0070260">
    <property type="term" value="F:5'-tyrosyl-DNA phosphodiesterase activity"/>
    <property type="evidence" value="ECO:0007669"/>
    <property type="project" value="TreeGrafter"/>
</dbReference>
<dbReference type="CDD" id="cd09080">
    <property type="entry name" value="TDP2"/>
    <property type="match status" value="1"/>
</dbReference>
<dbReference type="GO" id="GO:0003697">
    <property type="term" value="F:single-stranded DNA binding"/>
    <property type="evidence" value="ECO:0007669"/>
    <property type="project" value="TreeGrafter"/>
</dbReference>
<name>A0A1E8Q8Y2_9MYCO</name>
<keyword evidence="11" id="KW-1185">Reference proteome</keyword>
<sequence length="247" mass="27792">MTLTTYNVWFDDLHADERHGALAGVLAPLAPDVMVFQEMTPRALAILHAQPWIRRDYRSAAAVGHRDIGPYGIVLLTRLPVRRVTYRPLPSELSRGILLCEFGFDDNPLTVCSIHLDSGKRRAGLRATQLRAITRALRGADDAVVLGDFNMRDRENGRITAPYTDLWPALRPGEHGYTEDTSINLMRYDMKDKHRHVRFDRILLKGTAWSASDIGLLGTEPLSAQLPRIFPSDHFGLRCTLTSRPTP</sequence>
<keyword evidence="4" id="KW-0479">Metal-binding</keyword>
<dbReference type="SUPFAM" id="SSF56219">
    <property type="entry name" value="DNase I-like"/>
    <property type="match status" value="1"/>
</dbReference>
<evidence type="ECO:0000313" key="11">
    <source>
        <dbReference type="Proteomes" id="UP000178953"/>
    </source>
</evidence>
<evidence type="ECO:0000256" key="2">
    <source>
        <dbReference type="ARBA" id="ARBA00001946"/>
    </source>
</evidence>
<protein>
    <submittedName>
        <fullName evidence="10">Endonuclease</fullName>
    </submittedName>
</protein>
<organism evidence="10 11">
    <name type="scientific">Mycolicibacterium grossiae</name>
    <dbReference type="NCBI Taxonomy" id="1552759"/>
    <lineage>
        <taxon>Bacteria</taxon>
        <taxon>Bacillati</taxon>
        <taxon>Actinomycetota</taxon>
        <taxon>Actinomycetes</taxon>
        <taxon>Mycobacteriales</taxon>
        <taxon>Mycobacteriaceae</taxon>
        <taxon>Mycolicibacterium</taxon>
    </lineage>
</organism>
<dbReference type="GO" id="GO:0046872">
    <property type="term" value="F:metal ion binding"/>
    <property type="evidence" value="ECO:0007669"/>
    <property type="project" value="UniProtKB-KW"/>
</dbReference>
<dbReference type="GO" id="GO:0004519">
    <property type="term" value="F:endonuclease activity"/>
    <property type="evidence" value="ECO:0007669"/>
    <property type="project" value="UniProtKB-KW"/>
</dbReference>
<keyword evidence="8" id="KW-0234">DNA repair</keyword>
<evidence type="ECO:0000256" key="5">
    <source>
        <dbReference type="ARBA" id="ARBA00022763"/>
    </source>
</evidence>
<evidence type="ECO:0000256" key="1">
    <source>
        <dbReference type="ARBA" id="ARBA00001936"/>
    </source>
</evidence>
<gene>
    <name evidence="10" type="ORF">BEL07_06720</name>
</gene>
<dbReference type="GO" id="GO:0006302">
    <property type="term" value="P:double-strand break repair"/>
    <property type="evidence" value="ECO:0007669"/>
    <property type="project" value="TreeGrafter"/>
</dbReference>
<feature type="domain" description="Endonuclease/exonuclease/phosphatase" evidence="9">
    <location>
        <begin position="5"/>
        <end position="234"/>
    </location>
</feature>
<evidence type="ECO:0000256" key="8">
    <source>
        <dbReference type="ARBA" id="ARBA00023204"/>
    </source>
</evidence>
<keyword evidence="10" id="KW-0255">Endonuclease</keyword>
<dbReference type="PANTHER" id="PTHR15822:SF4">
    <property type="entry name" value="TYROSYL-DNA PHOSPHODIESTERASE 2"/>
    <property type="match status" value="1"/>
</dbReference>
<comment type="cofactor">
    <cofactor evidence="2">
        <name>Mg(2+)</name>
        <dbReference type="ChEBI" id="CHEBI:18420"/>
    </cofactor>
</comment>
<reference evidence="10 11" key="1">
    <citation type="submission" date="2016-09" db="EMBL/GenBank/DDBJ databases">
        <title>genome sequence of Mycobacterium sp. 739 SCH.</title>
        <authorList>
            <person name="Greninger A.L."/>
            <person name="Qin X."/>
            <person name="Jerome K."/>
            <person name="Vora S."/>
            <person name="Quinn K."/>
        </authorList>
    </citation>
    <scope>NUCLEOTIDE SEQUENCE [LARGE SCALE GENOMIC DNA]</scope>
    <source>
        <strain evidence="10 11">SCH</strain>
    </source>
</reference>
<comment type="cofactor">
    <cofactor evidence="1">
        <name>Mn(2+)</name>
        <dbReference type="ChEBI" id="CHEBI:29035"/>
    </cofactor>
</comment>